<evidence type="ECO:0000256" key="3">
    <source>
        <dbReference type="ARBA" id="ARBA00023134"/>
    </source>
</evidence>
<proteinExistence type="inferred from homology"/>
<comment type="similarity">
    <text evidence="1">Belongs to the TRAFAC class TrmE-Era-EngA-EngB-Septin-like GTPase superfamily. AIG1/Toc34/Toc159-like paraseptin GTPase family. IAN subfamily.</text>
</comment>
<keyword evidence="5" id="KW-1185">Reference proteome</keyword>
<dbReference type="EMBL" id="CAIIXF020000003">
    <property type="protein sequence ID" value="CAH1780033.1"/>
    <property type="molecule type" value="Genomic_DNA"/>
</dbReference>
<dbReference type="InterPro" id="IPR019406">
    <property type="entry name" value="APLF_PBZ"/>
</dbReference>
<dbReference type="FunFam" id="3.40.50.300:FF:000366">
    <property type="entry name" value="GTPase, IMAP family member 2"/>
    <property type="match status" value="1"/>
</dbReference>
<gene>
    <name evidence="4" type="ORF">OFUS_LOCUS6780</name>
</gene>
<dbReference type="PANTHER" id="PTHR10903:SF188">
    <property type="entry name" value="GTPASE IMAP FAMILY MEMBER 2-LIKE-RELATED"/>
    <property type="match status" value="1"/>
</dbReference>
<dbReference type="SUPFAM" id="SSF52540">
    <property type="entry name" value="P-loop containing nucleoside triphosphate hydrolases"/>
    <property type="match status" value="1"/>
</dbReference>
<dbReference type="AlphaFoldDB" id="A0A8J1UPC4"/>
<reference evidence="4" key="1">
    <citation type="submission" date="2022-03" db="EMBL/GenBank/DDBJ databases">
        <authorList>
            <person name="Martin C."/>
        </authorList>
    </citation>
    <scope>NUCLEOTIDE SEQUENCE</scope>
</reference>
<dbReference type="OrthoDB" id="431287at2759"/>
<evidence type="ECO:0000313" key="5">
    <source>
        <dbReference type="Proteomes" id="UP000749559"/>
    </source>
</evidence>
<dbReference type="InterPro" id="IPR027417">
    <property type="entry name" value="P-loop_NTPase"/>
</dbReference>
<keyword evidence="2" id="KW-0547">Nucleotide-binding</keyword>
<evidence type="ECO:0000256" key="1">
    <source>
        <dbReference type="ARBA" id="ARBA00008535"/>
    </source>
</evidence>
<dbReference type="InterPro" id="IPR006703">
    <property type="entry name" value="G_AIG1"/>
</dbReference>
<comment type="caution">
    <text evidence="4">The sequence shown here is derived from an EMBL/GenBank/DDBJ whole genome shotgun (WGS) entry which is preliminary data.</text>
</comment>
<name>A0A8J1UPC4_OWEFU</name>
<sequence length="404" mass="45694">MGGAQSRPAPSATPEPAVSTQHIRRKTCRKFADCGDQTSKHRSQFIHSSDIPSCIDYRDRPPCWYWETCYRQDGKKSEHMAKYLHPWELADSGKVPAVHTGNIGAGKGLSSTNTLQDSDEVRVVLIGKTGVGKSLSCNTLLGEEKFKSCLSFQSETGSCQYDYVKYHGKKYMIIDTPGIFDTNVNEQQNAIELLKCVAICAPGPHVFFITIAIGHGRYTEEDKKTIDLCRKIFGDGIMKHAVVLFTGGDKMIEENMTEEEMMITPVIKKLIKDCGGRTFIMNNKTSDDQRTNQAEDLMMKVNEWGLDKTAYKDKHGLFKKVEEIFMNEQRDKNTSRDDIRESIMKNLRKAKPYMELIIKAIGPMLAMIPDQRVQVFSRVMTAVSSKLILPLLELWLAEEMPKET</sequence>
<organism evidence="4 5">
    <name type="scientific">Owenia fusiformis</name>
    <name type="common">Polychaete worm</name>
    <dbReference type="NCBI Taxonomy" id="6347"/>
    <lineage>
        <taxon>Eukaryota</taxon>
        <taxon>Metazoa</taxon>
        <taxon>Spiralia</taxon>
        <taxon>Lophotrochozoa</taxon>
        <taxon>Annelida</taxon>
        <taxon>Polychaeta</taxon>
        <taxon>Sedentaria</taxon>
        <taxon>Canalipalpata</taxon>
        <taxon>Sabellida</taxon>
        <taxon>Oweniida</taxon>
        <taxon>Oweniidae</taxon>
        <taxon>Owenia</taxon>
    </lineage>
</organism>
<dbReference type="InterPro" id="IPR045058">
    <property type="entry name" value="GIMA/IAN/Toc"/>
</dbReference>
<dbReference type="GO" id="GO:0005525">
    <property type="term" value="F:GTP binding"/>
    <property type="evidence" value="ECO:0007669"/>
    <property type="project" value="UniProtKB-KW"/>
</dbReference>
<evidence type="ECO:0000313" key="4">
    <source>
        <dbReference type="EMBL" id="CAH1780033.1"/>
    </source>
</evidence>
<accession>A0A8J1UPC4</accession>
<keyword evidence="3" id="KW-0342">GTP-binding</keyword>
<dbReference type="Pfam" id="PF04548">
    <property type="entry name" value="AIG1"/>
    <property type="match status" value="1"/>
</dbReference>
<protein>
    <submittedName>
        <fullName evidence="4">Uncharacterized protein</fullName>
    </submittedName>
</protein>
<dbReference type="Proteomes" id="UP000749559">
    <property type="component" value="Unassembled WGS sequence"/>
</dbReference>
<dbReference type="PANTHER" id="PTHR10903">
    <property type="entry name" value="GTPASE, IMAP FAMILY MEMBER-RELATED"/>
    <property type="match status" value="1"/>
</dbReference>
<dbReference type="Gene3D" id="3.40.50.300">
    <property type="entry name" value="P-loop containing nucleotide triphosphate hydrolases"/>
    <property type="match status" value="1"/>
</dbReference>
<dbReference type="Pfam" id="PF10283">
    <property type="entry name" value="zf-CCHH"/>
    <property type="match status" value="1"/>
</dbReference>
<evidence type="ECO:0000256" key="2">
    <source>
        <dbReference type="ARBA" id="ARBA00022741"/>
    </source>
</evidence>
<dbReference type="PROSITE" id="PS51720">
    <property type="entry name" value="G_AIG1"/>
    <property type="match status" value="1"/>
</dbReference>